<feature type="region of interest" description="Disordered" evidence="2">
    <location>
        <begin position="31"/>
        <end position="51"/>
    </location>
</feature>
<feature type="compositionally biased region" description="Polar residues" evidence="2">
    <location>
        <begin position="72"/>
        <end position="84"/>
    </location>
</feature>
<sequence length="729" mass="82157">MNNKEDIFYDEWDDAMLDEVFKVEETTLSSITKPPSNSSFSSFFPQQSHPPTSVSVPFFHASSFSPPRELSQRSTAETPYSPSNKDLEIERLKRELGRASKEIANLEKECLKLRKERDKKEDHAKFISSRNEEDNACTKCSKSINKDFGTLAPDNHKISSKFQNGVSSNNPTVETTFKAKGVETNMVNHQDYLSGDPAAYLDLSQKLLAIWGSPTDKKMGSNAISKLLAGCQRDFHILFGCMNMSLPSEITRELFTNLSSSGEALHYLKDCFHTPEAVKVSHLYLALTKIADGTDVLETLIDPLLDLCGTENVIIVHSSLCVLHMLLKLLMELEKNFGRRDNVFIEGVCVEKDLVDSDGLEGVKDGKLFNEGILSRKECWNHQISLQTRVNWIGLFEIMHQIATRIIEESVRVETVSIMKLLLLRCNAYFEREQFSKKTVFKTICELLKKDAGLPVKKHALRLLYLVLNCPKLLVTFCCGCKEGDDSSAMNDNESASDFQNFKVILEGLADCVASHRGGLLLNHCYQPHTAMGYLVHFSPMWKCSTKYLKQLISHTPTAINYHLIYCCLWKDVAKELKVSRSAILVLAFLASSGQQGFEILVGHRLSSSGVNYLMLILQLLVSEMDLEAGANEELPEIFRERTFLIREILILLNRLVSSPSYSATVLRSLTNTRDMAGLTIDVASRLSRKGKKNEEQDNMAKHIREIEIVDLALLFKKRVFTYLGDGLS</sequence>
<evidence type="ECO:0000313" key="4">
    <source>
        <dbReference type="RefSeq" id="XP_027362860.1"/>
    </source>
</evidence>
<dbReference type="AlphaFoldDB" id="A0A8B8M2V9"/>
<dbReference type="InterPro" id="IPR044952">
    <property type="entry name" value="SUV2"/>
</dbReference>
<dbReference type="Proteomes" id="UP000694853">
    <property type="component" value="Unplaced"/>
</dbReference>
<organism evidence="3 4">
    <name type="scientific">Abrus precatorius</name>
    <name type="common">Indian licorice</name>
    <name type="synonym">Glycine abrus</name>
    <dbReference type="NCBI Taxonomy" id="3816"/>
    <lineage>
        <taxon>Eukaryota</taxon>
        <taxon>Viridiplantae</taxon>
        <taxon>Streptophyta</taxon>
        <taxon>Embryophyta</taxon>
        <taxon>Tracheophyta</taxon>
        <taxon>Spermatophyta</taxon>
        <taxon>Magnoliopsida</taxon>
        <taxon>eudicotyledons</taxon>
        <taxon>Gunneridae</taxon>
        <taxon>Pentapetalae</taxon>
        <taxon>rosids</taxon>
        <taxon>fabids</taxon>
        <taxon>Fabales</taxon>
        <taxon>Fabaceae</taxon>
        <taxon>Papilionoideae</taxon>
        <taxon>50 kb inversion clade</taxon>
        <taxon>NPAAA clade</taxon>
        <taxon>indigoferoid/millettioid clade</taxon>
        <taxon>Abreae</taxon>
        <taxon>Abrus</taxon>
    </lineage>
</organism>
<dbReference type="PANTHER" id="PTHR35761">
    <property type="entry name" value="ATR INTERACTING PROTEIN"/>
    <property type="match status" value="1"/>
</dbReference>
<dbReference type="OrthoDB" id="645074at2759"/>
<feature type="region of interest" description="Disordered" evidence="2">
    <location>
        <begin position="64"/>
        <end position="84"/>
    </location>
</feature>
<accession>A0A8B8M2V9</accession>
<evidence type="ECO:0000256" key="2">
    <source>
        <dbReference type="SAM" id="MobiDB-lite"/>
    </source>
</evidence>
<dbReference type="KEGG" id="aprc:113870469"/>
<name>A0A8B8M2V9_ABRPR</name>
<dbReference type="PANTHER" id="PTHR35761:SF1">
    <property type="entry name" value="PROTEIN SENSITIVE TO UV 2"/>
    <property type="match status" value="1"/>
</dbReference>
<keyword evidence="1" id="KW-0175">Coiled coil</keyword>
<dbReference type="GO" id="GO:0006974">
    <property type="term" value="P:DNA damage response"/>
    <property type="evidence" value="ECO:0007669"/>
    <property type="project" value="InterPro"/>
</dbReference>
<dbReference type="GeneID" id="113870469"/>
<gene>
    <name evidence="4" type="primary">LOC113870469</name>
</gene>
<protein>
    <submittedName>
        <fullName evidence="4">Uncharacterized protein LOC113870469</fullName>
    </submittedName>
</protein>
<dbReference type="InterPro" id="IPR016024">
    <property type="entry name" value="ARM-type_fold"/>
</dbReference>
<dbReference type="SUPFAM" id="SSF48371">
    <property type="entry name" value="ARM repeat"/>
    <property type="match status" value="1"/>
</dbReference>
<keyword evidence="3" id="KW-1185">Reference proteome</keyword>
<reference evidence="4" key="2">
    <citation type="submission" date="2025-08" db="UniProtKB">
        <authorList>
            <consortium name="RefSeq"/>
        </authorList>
    </citation>
    <scope>IDENTIFICATION</scope>
    <source>
        <tissue evidence="4">Young leaves</tissue>
    </source>
</reference>
<evidence type="ECO:0000313" key="3">
    <source>
        <dbReference type="Proteomes" id="UP000694853"/>
    </source>
</evidence>
<proteinExistence type="predicted"/>
<evidence type="ECO:0000256" key="1">
    <source>
        <dbReference type="SAM" id="Coils"/>
    </source>
</evidence>
<feature type="coiled-coil region" evidence="1">
    <location>
        <begin position="89"/>
        <end position="123"/>
    </location>
</feature>
<dbReference type="RefSeq" id="XP_027362860.1">
    <property type="nucleotide sequence ID" value="XM_027507059.1"/>
</dbReference>
<reference evidence="3" key="1">
    <citation type="journal article" date="2019" name="Toxins">
        <title>Detection of Abrin-Like and Prepropulchellin-Like Toxin Genes and Transcripts Using Whole Genome Sequencing and Full-Length Transcript Sequencing of Abrus precatorius.</title>
        <authorList>
            <person name="Hovde B.T."/>
            <person name="Daligault H.E."/>
            <person name="Hanschen E.R."/>
            <person name="Kunde Y.A."/>
            <person name="Johnson M.B."/>
            <person name="Starkenburg S.R."/>
            <person name="Johnson S.L."/>
        </authorList>
    </citation>
    <scope>NUCLEOTIDE SEQUENCE [LARGE SCALE GENOMIC DNA]</scope>
</reference>